<gene>
    <name evidence="2" type="ORF">QBC40DRAFT_224877</name>
</gene>
<accession>A0AAN7AVC9</accession>
<reference evidence="2" key="1">
    <citation type="journal article" date="2023" name="Mol. Phylogenet. Evol.">
        <title>Genome-scale phylogeny and comparative genomics of the fungal order Sordariales.</title>
        <authorList>
            <person name="Hensen N."/>
            <person name="Bonometti L."/>
            <person name="Westerberg I."/>
            <person name="Brannstrom I.O."/>
            <person name="Guillou S."/>
            <person name="Cros-Aarteil S."/>
            <person name="Calhoun S."/>
            <person name="Haridas S."/>
            <person name="Kuo A."/>
            <person name="Mondo S."/>
            <person name="Pangilinan J."/>
            <person name="Riley R."/>
            <person name="LaButti K."/>
            <person name="Andreopoulos B."/>
            <person name="Lipzen A."/>
            <person name="Chen C."/>
            <person name="Yan M."/>
            <person name="Daum C."/>
            <person name="Ng V."/>
            <person name="Clum A."/>
            <person name="Steindorff A."/>
            <person name="Ohm R.A."/>
            <person name="Martin F."/>
            <person name="Silar P."/>
            <person name="Natvig D.O."/>
            <person name="Lalanne C."/>
            <person name="Gautier V."/>
            <person name="Ament-Velasquez S.L."/>
            <person name="Kruys A."/>
            <person name="Hutchinson M.I."/>
            <person name="Powell A.J."/>
            <person name="Barry K."/>
            <person name="Miller A.N."/>
            <person name="Grigoriev I.V."/>
            <person name="Debuchy R."/>
            <person name="Gladieux P."/>
            <person name="Hiltunen Thoren M."/>
            <person name="Johannesson H."/>
        </authorList>
    </citation>
    <scope>NUCLEOTIDE SEQUENCE</scope>
    <source>
        <strain evidence="2">CBS 315.58</strain>
    </source>
</reference>
<evidence type="ECO:0000313" key="3">
    <source>
        <dbReference type="Proteomes" id="UP001303160"/>
    </source>
</evidence>
<evidence type="ECO:0000256" key="1">
    <source>
        <dbReference type="SAM" id="SignalP"/>
    </source>
</evidence>
<organism evidence="2 3">
    <name type="scientific">Triangularia verruculosa</name>
    <dbReference type="NCBI Taxonomy" id="2587418"/>
    <lineage>
        <taxon>Eukaryota</taxon>
        <taxon>Fungi</taxon>
        <taxon>Dikarya</taxon>
        <taxon>Ascomycota</taxon>
        <taxon>Pezizomycotina</taxon>
        <taxon>Sordariomycetes</taxon>
        <taxon>Sordariomycetidae</taxon>
        <taxon>Sordariales</taxon>
        <taxon>Podosporaceae</taxon>
        <taxon>Triangularia</taxon>
    </lineage>
</organism>
<sequence length="134" mass="15095">MKLSLAVVAVAAAFSSTVMAHSVASPAELEMRAPRGKHNKHEHPRHDFRRACVCEPDRCPSFLNPKMLCECKASHLDACYLKSQRGCPKPSAKRFLCSIYIKYLRKNQQVLLTIMAVNSSVERRKDRLARELAA</sequence>
<evidence type="ECO:0000313" key="2">
    <source>
        <dbReference type="EMBL" id="KAK4200753.1"/>
    </source>
</evidence>
<feature type="signal peptide" evidence="1">
    <location>
        <begin position="1"/>
        <end position="20"/>
    </location>
</feature>
<comment type="caution">
    <text evidence="2">The sequence shown here is derived from an EMBL/GenBank/DDBJ whole genome shotgun (WGS) entry which is preliminary data.</text>
</comment>
<dbReference type="EMBL" id="MU863915">
    <property type="protein sequence ID" value="KAK4200753.1"/>
    <property type="molecule type" value="Genomic_DNA"/>
</dbReference>
<dbReference type="Proteomes" id="UP001303160">
    <property type="component" value="Unassembled WGS sequence"/>
</dbReference>
<feature type="chain" id="PRO_5042857724" evidence="1">
    <location>
        <begin position="21"/>
        <end position="134"/>
    </location>
</feature>
<protein>
    <submittedName>
        <fullName evidence="2">Uncharacterized protein</fullName>
    </submittedName>
</protein>
<keyword evidence="3" id="KW-1185">Reference proteome</keyword>
<reference evidence="2" key="2">
    <citation type="submission" date="2023-05" db="EMBL/GenBank/DDBJ databases">
        <authorList>
            <consortium name="Lawrence Berkeley National Laboratory"/>
            <person name="Steindorff A."/>
            <person name="Hensen N."/>
            <person name="Bonometti L."/>
            <person name="Westerberg I."/>
            <person name="Brannstrom I.O."/>
            <person name="Guillou S."/>
            <person name="Cros-Aarteil S."/>
            <person name="Calhoun S."/>
            <person name="Haridas S."/>
            <person name="Kuo A."/>
            <person name="Mondo S."/>
            <person name="Pangilinan J."/>
            <person name="Riley R."/>
            <person name="Labutti K."/>
            <person name="Andreopoulos B."/>
            <person name="Lipzen A."/>
            <person name="Chen C."/>
            <person name="Yanf M."/>
            <person name="Daum C."/>
            <person name="Ng V."/>
            <person name="Clum A."/>
            <person name="Ohm R."/>
            <person name="Martin F."/>
            <person name="Silar P."/>
            <person name="Natvig D."/>
            <person name="Lalanne C."/>
            <person name="Gautier V."/>
            <person name="Ament-Velasquez S.L."/>
            <person name="Kruys A."/>
            <person name="Hutchinson M.I."/>
            <person name="Powell A.J."/>
            <person name="Barry K."/>
            <person name="Miller A.N."/>
            <person name="Grigoriev I.V."/>
            <person name="Debuchy R."/>
            <person name="Gladieux P."/>
            <person name="Thoren M.H."/>
            <person name="Johannesson H."/>
        </authorList>
    </citation>
    <scope>NUCLEOTIDE SEQUENCE</scope>
    <source>
        <strain evidence="2">CBS 315.58</strain>
    </source>
</reference>
<proteinExistence type="predicted"/>
<dbReference type="AlphaFoldDB" id="A0AAN7AVC9"/>
<name>A0AAN7AVC9_9PEZI</name>
<keyword evidence="1" id="KW-0732">Signal</keyword>